<keyword evidence="4 8" id="KW-0813">Transport</keyword>
<keyword evidence="6 8" id="KW-0592">Phosphate transport</keyword>
<accession>A0A8J3G0L3</accession>
<dbReference type="GO" id="GO:0006817">
    <property type="term" value="P:phosphate ion transport"/>
    <property type="evidence" value="ECO:0007669"/>
    <property type="project" value="UniProtKB-KW"/>
</dbReference>
<comment type="subunit">
    <text evidence="3 8">Homodimer.</text>
</comment>
<evidence type="ECO:0000256" key="1">
    <source>
        <dbReference type="ARBA" id="ARBA00004496"/>
    </source>
</evidence>
<evidence type="ECO:0000256" key="4">
    <source>
        <dbReference type="ARBA" id="ARBA00022448"/>
    </source>
</evidence>
<dbReference type="PIRSF" id="PIRSF003107">
    <property type="entry name" value="PhoU"/>
    <property type="match status" value="1"/>
</dbReference>
<dbReference type="NCBIfam" id="TIGR02135">
    <property type="entry name" value="phoU_full"/>
    <property type="match status" value="1"/>
</dbReference>
<dbReference type="GO" id="GO:0005737">
    <property type="term" value="C:cytoplasm"/>
    <property type="evidence" value="ECO:0007669"/>
    <property type="project" value="UniProtKB-SubCell"/>
</dbReference>
<protein>
    <recommendedName>
        <fullName evidence="8">Phosphate-specific transport system accessory protein PhoU</fullName>
    </recommendedName>
</protein>
<dbReference type="FunFam" id="1.20.58.220:FF:000004">
    <property type="entry name" value="Phosphate-specific transport system accessory protein PhoU"/>
    <property type="match status" value="1"/>
</dbReference>
<dbReference type="PANTHER" id="PTHR42930:SF3">
    <property type="entry name" value="PHOSPHATE-SPECIFIC TRANSPORT SYSTEM ACCESSORY PROTEIN PHOU"/>
    <property type="match status" value="1"/>
</dbReference>
<evidence type="ECO:0000256" key="2">
    <source>
        <dbReference type="ARBA" id="ARBA00008107"/>
    </source>
</evidence>
<comment type="function">
    <text evidence="7 8">Plays a role in the regulation of phosphate uptake.</text>
</comment>
<dbReference type="Gene3D" id="1.20.58.220">
    <property type="entry name" value="Phosphate transport system protein phou homolog 2, domain 2"/>
    <property type="match status" value="2"/>
</dbReference>
<reference evidence="10" key="2">
    <citation type="submission" date="2020-09" db="EMBL/GenBank/DDBJ databases">
        <authorList>
            <person name="Sun Q."/>
            <person name="Kim S."/>
        </authorList>
    </citation>
    <scope>NUCLEOTIDE SEQUENCE</scope>
    <source>
        <strain evidence="10">KCTC 32501</strain>
    </source>
</reference>
<comment type="subcellular location">
    <subcellularLocation>
        <location evidence="1 8">Cytoplasm</location>
    </subcellularLocation>
</comment>
<name>A0A8J3G0L3_9BURK</name>
<keyword evidence="11" id="KW-1185">Reference proteome</keyword>
<evidence type="ECO:0000313" key="11">
    <source>
        <dbReference type="Proteomes" id="UP000614287"/>
    </source>
</evidence>
<dbReference type="EMBL" id="BMZG01000008">
    <property type="protein sequence ID" value="GHA75822.1"/>
    <property type="molecule type" value="Genomic_DNA"/>
</dbReference>
<dbReference type="InterPro" id="IPR028366">
    <property type="entry name" value="PhoU"/>
</dbReference>
<feature type="domain" description="PhoU" evidence="9">
    <location>
        <begin position="21"/>
        <end position="108"/>
    </location>
</feature>
<evidence type="ECO:0000256" key="8">
    <source>
        <dbReference type="PIRNR" id="PIRNR003107"/>
    </source>
</evidence>
<comment type="caution">
    <text evidence="10">The sequence shown here is derived from an EMBL/GenBank/DDBJ whole genome shotgun (WGS) entry which is preliminary data.</text>
</comment>
<reference evidence="10" key="1">
    <citation type="journal article" date="2014" name="Int. J. Syst. Evol. Microbiol.">
        <title>Complete genome sequence of Corynebacterium casei LMG S-19264T (=DSM 44701T), isolated from a smear-ripened cheese.</title>
        <authorList>
            <consortium name="US DOE Joint Genome Institute (JGI-PGF)"/>
            <person name="Walter F."/>
            <person name="Albersmeier A."/>
            <person name="Kalinowski J."/>
            <person name="Ruckert C."/>
        </authorList>
    </citation>
    <scope>NUCLEOTIDE SEQUENCE</scope>
    <source>
        <strain evidence="10">KCTC 32501</strain>
    </source>
</reference>
<keyword evidence="5 8" id="KW-0963">Cytoplasm</keyword>
<dbReference type="Proteomes" id="UP000614287">
    <property type="component" value="Unassembled WGS sequence"/>
</dbReference>
<dbReference type="GO" id="GO:0030643">
    <property type="term" value="P:intracellular phosphate ion homeostasis"/>
    <property type="evidence" value="ECO:0007669"/>
    <property type="project" value="InterPro"/>
</dbReference>
<evidence type="ECO:0000313" key="10">
    <source>
        <dbReference type="EMBL" id="GHA75822.1"/>
    </source>
</evidence>
<evidence type="ECO:0000256" key="3">
    <source>
        <dbReference type="ARBA" id="ARBA00011738"/>
    </source>
</evidence>
<dbReference type="PANTHER" id="PTHR42930">
    <property type="entry name" value="PHOSPHATE-SPECIFIC TRANSPORT SYSTEM ACCESSORY PROTEIN PHOU"/>
    <property type="match status" value="1"/>
</dbReference>
<gene>
    <name evidence="10" type="ORF">GCM10009007_16060</name>
</gene>
<dbReference type="SUPFAM" id="SSF109755">
    <property type="entry name" value="PhoU-like"/>
    <property type="match status" value="1"/>
</dbReference>
<comment type="similarity">
    <text evidence="2 8">Belongs to the PhoU family.</text>
</comment>
<dbReference type="AlphaFoldDB" id="A0A8J3G0L3"/>
<feature type="domain" description="PhoU" evidence="9">
    <location>
        <begin position="129"/>
        <end position="209"/>
    </location>
</feature>
<organism evidence="10 11">
    <name type="scientific">Formosimonas limnophila</name>
    <dbReference type="NCBI Taxonomy" id="1384487"/>
    <lineage>
        <taxon>Bacteria</taxon>
        <taxon>Pseudomonadati</taxon>
        <taxon>Pseudomonadota</taxon>
        <taxon>Betaproteobacteria</taxon>
        <taxon>Burkholderiales</taxon>
        <taxon>Burkholderiaceae</taxon>
        <taxon>Formosimonas</taxon>
    </lineage>
</organism>
<evidence type="ECO:0000256" key="5">
    <source>
        <dbReference type="ARBA" id="ARBA00022490"/>
    </source>
</evidence>
<evidence type="ECO:0000256" key="7">
    <source>
        <dbReference type="ARBA" id="ARBA00056181"/>
    </source>
</evidence>
<dbReference type="InterPro" id="IPR038078">
    <property type="entry name" value="PhoU-like_sf"/>
</dbReference>
<dbReference type="InterPro" id="IPR026022">
    <property type="entry name" value="PhoU_dom"/>
</dbReference>
<dbReference type="GO" id="GO:0045936">
    <property type="term" value="P:negative regulation of phosphate metabolic process"/>
    <property type="evidence" value="ECO:0007669"/>
    <property type="project" value="InterPro"/>
</dbReference>
<dbReference type="Pfam" id="PF01895">
    <property type="entry name" value="PhoU"/>
    <property type="match status" value="2"/>
</dbReference>
<proteinExistence type="inferred from homology"/>
<sequence length="229" mass="25764">MNHLHTSKNYQEELENLRTSILKMGGKVESQLRQAVLAYSENNAQLAEQVMTVEREVNQDHLEIDHACSEIIALRQPAASDLRMLLGCIRAISDLERIGDEASKIAKMAIKQGDQRAKLPRVHTIFQSADIATGMLRRALDAFAREDTSEMPSVFAADIELDNQYQASMRQLITFMMEDPRTISAALDDLWVAKAIERAGDHAENIAETAIYVFEGEDVRYTHNSSTEQ</sequence>
<evidence type="ECO:0000256" key="6">
    <source>
        <dbReference type="ARBA" id="ARBA00022592"/>
    </source>
</evidence>
<dbReference type="RefSeq" id="WP_189493443.1">
    <property type="nucleotide sequence ID" value="NZ_BMZG01000008.1"/>
</dbReference>
<evidence type="ECO:0000259" key="9">
    <source>
        <dbReference type="Pfam" id="PF01895"/>
    </source>
</evidence>